<evidence type="ECO:0000313" key="1">
    <source>
        <dbReference type="EMBL" id="KAJ8684065.1"/>
    </source>
</evidence>
<dbReference type="Proteomes" id="UP001239111">
    <property type="component" value="Chromosome 1"/>
</dbReference>
<reference evidence="1" key="1">
    <citation type="submission" date="2023-04" db="EMBL/GenBank/DDBJ databases">
        <title>A chromosome-level genome assembly of the parasitoid wasp Eretmocerus hayati.</title>
        <authorList>
            <person name="Zhong Y."/>
            <person name="Liu S."/>
            <person name="Liu Y."/>
        </authorList>
    </citation>
    <scope>NUCLEOTIDE SEQUENCE</scope>
    <source>
        <strain evidence="1">ZJU_SS_LIU_2023</strain>
    </source>
</reference>
<keyword evidence="2" id="KW-1185">Reference proteome</keyword>
<accession>A0ACC2PKX6</accession>
<organism evidence="1 2">
    <name type="scientific">Eretmocerus hayati</name>
    <dbReference type="NCBI Taxonomy" id="131215"/>
    <lineage>
        <taxon>Eukaryota</taxon>
        <taxon>Metazoa</taxon>
        <taxon>Ecdysozoa</taxon>
        <taxon>Arthropoda</taxon>
        <taxon>Hexapoda</taxon>
        <taxon>Insecta</taxon>
        <taxon>Pterygota</taxon>
        <taxon>Neoptera</taxon>
        <taxon>Endopterygota</taxon>
        <taxon>Hymenoptera</taxon>
        <taxon>Apocrita</taxon>
        <taxon>Proctotrupomorpha</taxon>
        <taxon>Chalcidoidea</taxon>
        <taxon>Aphelinidae</taxon>
        <taxon>Aphelininae</taxon>
        <taxon>Eretmocerus</taxon>
    </lineage>
</organism>
<sequence length="707" mass="80223">MAPGKQKGGAEKQRQKTKKLLEESSKSCKKIDDMFGQKKGPVESGVGSSARDPEIDECAQYGIDISLSQSDNPIVSRAEPLQTLPERLEVVEVRDEYDERVDENRNESNQHNNNFDQNSDSENDCHKLNIFKKPDQADLELFLNSHPKQMSKDAVLQKVFYRKNGTQRVWLTYDENKDKLFCWLCLAFSKHLSVNRFCSGFMDRKHIHERVDEHESSHNHKACVDAYILRKNDSNIDQLLFSNRNSLKNLQVKKNRQVIERVIDVLKLLGKRGLSYRAKSNEAVHTLANPELDHGNFLDILLLLGKYDHILQNHINECVARSREKKPSKSSSNAAHGGFTTLLSKTTADRVIECLGKIIQVKEVREIKEAGICSIQLDTSQDISGLDQCSVIGRYVTPKKIIERLLCVLNCKDYTGKGLKDLIHDNLRSLGLHIEVECIGASTDGAANMIGQYNGFNAWMSMESPEYVHIWCYAHNLNLVMVEATSCTISSGSLFSILNKTAVLVKESYKRVDVYISLLDPKDKRRLNLIGETRWLAKHSAVIKVFGTSESSEKALFVVVITVLETIESDSRSRAEVRVNAKSYRESLLKKETVLTAFIFLSIFDVTTHLSNYLQTNGLDILKASNMVKSTLVRLKALRSDYESVKVKADDFIKLVNERLERQNSDSQVETELPAKRRIRRTLLPGEVTNDVISTDPNDTFRAMFYV</sequence>
<protein>
    <submittedName>
        <fullName evidence="1">Uncharacterized protein</fullName>
    </submittedName>
</protein>
<gene>
    <name evidence="1" type="ORF">QAD02_019857</name>
</gene>
<name>A0ACC2PKX6_9HYME</name>
<evidence type="ECO:0000313" key="2">
    <source>
        <dbReference type="Proteomes" id="UP001239111"/>
    </source>
</evidence>
<proteinExistence type="predicted"/>
<dbReference type="EMBL" id="CM056741">
    <property type="protein sequence ID" value="KAJ8684065.1"/>
    <property type="molecule type" value="Genomic_DNA"/>
</dbReference>
<comment type="caution">
    <text evidence="1">The sequence shown here is derived from an EMBL/GenBank/DDBJ whole genome shotgun (WGS) entry which is preliminary data.</text>
</comment>